<dbReference type="EMBL" id="UYRU01096841">
    <property type="protein sequence ID" value="VDN39853.1"/>
    <property type="molecule type" value="Genomic_DNA"/>
</dbReference>
<organism evidence="1 2">
    <name type="scientific">Dibothriocephalus latus</name>
    <name type="common">Fish tapeworm</name>
    <name type="synonym">Diphyllobothrium latum</name>
    <dbReference type="NCBI Taxonomy" id="60516"/>
    <lineage>
        <taxon>Eukaryota</taxon>
        <taxon>Metazoa</taxon>
        <taxon>Spiralia</taxon>
        <taxon>Lophotrochozoa</taxon>
        <taxon>Platyhelminthes</taxon>
        <taxon>Cestoda</taxon>
        <taxon>Eucestoda</taxon>
        <taxon>Diphyllobothriidea</taxon>
        <taxon>Diphyllobothriidae</taxon>
        <taxon>Dibothriocephalus</taxon>
    </lineage>
</organism>
<dbReference type="Proteomes" id="UP000281553">
    <property type="component" value="Unassembled WGS sequence"/>
</dbReference>
<proteinExistence type="predicted"/>
<gene>
    <name evidence="1" type="ORF">DILT_LOCUS18034</name>
</gene>
<name>A0A3P7NRN8_DIBLA</name>
<keyword evidence="2" id="KW-1185">Reference proteome</keyword>
<evidence type="ECO:0000313" key="2">
    <source>
        <dbReference type="Proteomes" id="UP000281553"/>
    </source>
</evidence>
<evidence type="ECO:0000313" key="1">
    <source>
        <dbReference type="EMBL" id="VDN39853.1"/>
    </source>
</evidence>
<reference evidence="1 2" key="1">
    <citation type="submission" date="2018-11" db="EMBL/GenBank/DDBJ databases">
        <authorList>
            <consortium name="Pathogen Informatics"/>
        </authorList>
    </citation>
    <scope>NUCLEOTIDE SEQUENCE [LARGE SCALE GENOMIC DNA]</scope>
</reference>
<protein>
    <submittedName>
        <fullName evidence="1">Uncharacterized protein</fullName>
    </submittedName>
</protein>
<sequence length="110" mass="11807">MPLHNRTASVPDQKIELVDASAPATPWSSCYSNPNSCSQLQFSFGDFDYPAAELAQASPETRLSATLGAGGHQLDFLSPLAHSVLKLLSRRPYHQGMSPSIAAEVGIPKR</sequence>
<dbReference type="AlphaFoldDB" id="A0A3P7NRN8"/>
<accession>A0A3P7NRN8</accession>